<feature type="domain" description="Small ribosomal subunit protein uS7" evidence="4">
    <location>
        <begin position="6"/>
        <end position="124"/>
    </location>
</feature>
<proteinExistence type="inferred from homology"/>
<dbReference type="Pfam" id="PF00177">
    <property type="entry name" value="Ribosomal_S7"/>
    <property type="match status" value="1"/>
</dbReference>
<protein>
    <submittedName>
        <fullName evidence="5">Ribosomal protein S7</fullName>
    </submittedName>
</protein>
<dbReference type="EMBL" id="EU275727">
    <property type="protein sequence ID" value="ABX45214.1"/>
    <property type="molecule type" value="Genomic_DNA"/>
</dbReference>
<accession>B2XX92</accession>
<reference evidence="5" key="1">
    <citation type="journal article" date="2008" name="Mol. Biol. Evol.">
        <title>Mitochondrial genome evolution in the social amoebae.</title>
        <authorList>
            <person name="Heidel A.J."/>
            <person name="Gloeckner G."/>
        </authorList>
    </citation>
    <scope>NUCLEOTIDE SEQUENCE</scope>
    <source>
        <strain evidence="5">SH3</strain>
    </source>
</reference>
<dbReference type="RefSeq" id="YP_001876540.1">
    <property type="nucleotide sequence ID" value="NC_010653.1"/>
</dbReference>
<dbReference type="KEGG" id="dfa:Difao_mp30"/>
<dbReference type="GO" id="GO:1990904">
    <property type="term" value="C:ribonucleoprotein complex"/>
    <property type="evidence" value="ECO:0007669"/>
    <property type="project" value="UniProtKB-KW"/>
</dbReference>
<dbReference type="CDD" id="cd00323">
    <property type="entry name" value="uS7"/>
    <property type="match status" value="1"/>
</dbReference>
<dbReference type="GO" id="GO:0005840">
    <property type="term" value="C:ribosome"/>
    <property type="evidence" value="ECO:0007669"/>
    <property type="project" value="UniProtKB-KW"/>
</dbReference>
<comment type="similarity">
    <text evidence="1">Belongs to the universal ribosomal protein uS7 family.</text>
</comment>
<evidence type="ECO:0000256" key="3">
    <source>
        <dbReference type="ARBA" id="ARBA00023274"/>
    </source>
</evidence>
<dbReference type="InterPro" id="IPR036823">
    <property type="entry name" value="Ribosomal_uS7_dom_sf"/>
</dbReference>
<dbReference type="GeneID" id="6276310"/>
<name>B2XX92_CACFS</name>
<dbReference type="Gene3D" id="1.10.455.10">
    <property type="entry name" value="Ribosomal protein S7 domain"/>
    <property type="match status" value="1"/>
</dbReference>
<evidence type="ECO:0000259" key="4">
    <source>
        <dbReference type="Pfam" id="PF00177"/>
    </source>
</evidence>
<evidence type="ECO:0000256" key="1">
    <source>
        <dbReference type="ARBA" id="ARBA00007151"/>
    </source>
</evidence>
<evidence type="ECO:0000313" key="5">
    <source>
        <dbReference type="EMBL" id="ABX45214.1"/>
    </source>
</evidence>
<dbReference type="InterPro" id="IPR023798">
    <property type="entry name" value="Ribosomal_uS7_dom"/>
</dbReference>
<dbReference type="SUPFAM" id="SSF47973">
    <property type="entry name" value="Ribosomal protein S7"/>
    <property type="match status" value="1"/>
</dbReference>
<dbReference type="AlphaFoldDB" id="B2XX92"/>
<evidence type="ECO:0000256" key="2">
    <source>
        <dbReference type="ARBA" id="ARBA00022980"/>
    </source>
</evidence>
<sequence length="181" mass="22032">MNKKTFEQRFIGRLMRHGKYIKAEKIYMEIIVKMKKLKIKNIYKYVRKAIYNITPIIGIKLIKKGRKRVTQVPVYLTVKQAEKYALNWLLKVVEKKKVTSFSSKIVYELINAYNKTGAVMQEKWKLYQRIKKLILNMGVDIRRAYFKRKRNKKKFVRKVKKSTKIMKNRFKRKKWLKFGKF</sequence>
<dbReference type="GO" id="GO:0006412">
    <property type="term" value="P:translation"/>
    <property type="evidence" value="ECO:0007669"/>
    <property type="project" value="InterPro"/>
</dbReference>
<organism evidence="5">
    <name type="scientific">Cavenderia fasciculata</name>
    <name type="common">Slime mold</name>
    <name type="synonym">Dictyostelium fasciculatum</name>
    <dbReference type="NCBI Taxonomy" id="261658"/>
    <lineage>
        <taxon>Eukaryota</taxon>
        <taxon>Amoebozoa</taxon>
        <taxon>Evosea</taxon>
        <taxon>Eumycetozoa</taxon>
        <taxon>Dictyostelia</taxon>
        <taxon>Acytosteliales</taxon>
        <taxon>Cavenderiaceae</taxon>
        <taxon>Cavenderia</taxon>
    </lineage>
</organism>
<gene>
    <name evidence="5" type="primary">rps7</name>
</gene>
<keyword evidence="3" id="KW-0687">Ribonucleoprotein</keyword>
<keyword evidence="5" id="KW-0496">Mitochondrion</keyword>
<geneLocation type="mitochondrion" evidence="5"/>
<keyword evidence="2 5" id="KW-0689">Ribosomal protein</keyword>